<keyword evidence="3" id="KW-1185">Reference proteome</keyword>
<dbReference type="PANTHER" id="PTHR48207:SF3">
    <property type="entry name" value="SUCCINATE--HYDROXYMETHYLGLUTARATE COA-TRANSFERASE"/>
    <property type="match status" value="1"/>
</dbReference>
<dbReference type="RefSeq" id="WP_342591144.1">
    <property type="nucleotide sequence ID" value="NZ_JAGIOI010000001.1"/>
</dbReference>
<accession>A0ABS4YT15</accession>
<dbReference type="Gene3D" id="3.40.50.10540">
    <property type="entry name" value="Crotonobetainyl-coa:carnitine coa-transferase, domain 1"/>
    <property type="match status" value="1"/>
</dbReference>
<dbReference type="Proteomes" id="UP000711614">
    <property type="component" value="Unassembled WGS sequence"/>
</dbReference>
<evidence type="ECO:0000313" key="2">
    <source>
        <dbReference type="EMBL" id="MBP2411941.1"/>
    </source>
</evidence>
<comment type="caution">
    <text evidence="2">The sequence shown here is derived from an EMBL/GenBank/DDBJ whole genome shotgun (WGS) entry which is preliminary data.</text>
</comment>
<organism evidence="2 3">
    <name type="scientific">Arthrobacter stackebrandtii</name>
    <dbReference type="NCBI Taxonomy" id="272161"/>
    <lineage>
        <taxon>Bacteria</taxon>
        <taxon>Bacillati</taxon>
        <taxon>Actinomycetota</taxon>
        <taxon>Actinomycetes</taxon>
        <taxon>Micrococcales</taxon>
        <taxon>Micrococcaceae</taxon>
        <taxon>Arthrobacter</taxon>
    </lineage>
</organism>
<dbReference type="SUPFAM" id="SSF89796">
    <property type="entry name" value="CoA-transferase family III (CaiB/BaiF)"/>
    <property type="match status" value="1"/>
</dbReference>
<evidence type="ECO:0000256" key="1">
    <source>
        <dbReference type="ARBA" id="ARBA00022679"/>
    </source>
</evidence>
<protein>
    <submittedName>
        <fullName evidence="2">Crotonobetainyl-CoA:carnitine CoA-transferase CaiB-like acyl-CoA transferase</fullName>
    </submittedName>
</protein>
<gene>
    <name evidence="2" type="ORF">JOF48_000740</name>
</gene>
<dbReference type="InterPro" id="IPR050483">
    <property type="entry name" value="CoA-transferase_III_domain"/>
</dbReference>
<dbReference type="EMBL" id="JAGIOI010000001">
    <property type="protein sequence ID" value="MBP2411941.1"/>
    <property type="molecule type" value="Genomic_DNA"/>
</dbReference>
<dbReference type="Gene3D" id="3.30.1540.10">
    <property type="entry name" value="formyl-coa transferase, domain 3"/>
    <property type="match status" value="1"/>
</dbReference>
<reference evidence="2 3" key="1">
    <citation type="submission" date="2021-03" db="EMBL/GenBank/DDBJ databases">
        <title>Sequencing the genomes of 1000 actinobacteria strains.</title>
        <authorList>
            <person name="Klenk H.-P."/>
        </authorList>
    </citation>
    <scope>NUCLEOTIDE SEQUENCE [LARGE SCALE GENOMIC DNA]</scope>
    <source>
        <strain evidence="2 3">DSM 16005</strain>
    </source>
</reference>
<dbReference type="InterPro" id="IPR003673">
    <property type="entry name" value="CoA-Trfase_fam_III"/>
</dbReference>
<dbReference type="InterPro" id="IPR044855">
    <property type="entry name" value="CoA-Trfase_III_dom3_sf"/>
</dbReference>
<evidence type="ECO:0000313" key="3">
    <source>
        <dbReference type="Proteomes" id="UP000711614"/>
    </source>
</evidence>
<dbReference type="PANTHER" id="PTHR48207">
    <property type="entry name" value="SUCCINATE--HYDROXYMETHYLGLUTARATE COA-TRANSFERASE"/>
    <property type="match status" value="1"/>
</dbReference>
<dbReference type="InterPro" id="IPR023606">
    <property type="entry name" value="CoA-Trfase_III_dom_1_sf"/>
</dbReference>
<dbReference type="Pfam" id="PF02515">
    <property type="entry name" value="CoA_transf_3"/>
    <property type="match status" value="1"/>
</dbReference>
<sequence length="435" mass="44334">MPETVNEAAASALPLAGIKVMDLSRALAGPYAASLLSDMGATVTKVESIKSGDSSRSWAPFDGEHSLYFDSANRGKASIAVDFYTPEGKKILWDLAVASDVLIENFRPGILPSTGLDPEKLRQANPGLIIASVTGFGPTGPLSQAAGLDQVAQGMSGLMSVTGLDAEHMYRVGVPIVDLVTGIYTAFGIATSLAGRERGARAGGDSAGDQPKGAGAGSAVSASLLETGLSLSAFQGQQYLSTGEVPVPQGNSHPVLSPYGVFKSADIPLIIAVGSEKQWVQLCGLLGAPELAGHADYATSRLRTVHRAALQERIDGLLARQTAATWLAELRAAGIPAGPIYNYAQAFADPQVQHLGMVQQVRRADGSALPLLRGPVSVGGRAPAVAKAPPALGQDTLEVLEGLGLSAAQIAGLLAAGVVYDGAPSSAAAGGVRGG</sequence>
<keyword evidence="1" id="KW-0808">Transferase</keyword>
<name>A0ABS4YT15_9MICC</name>
<proteinExistence type="predicted"/>